<dbReference type="EMBL" id="CP059343">
    <property type="protein sequence ID" value="QMS56759.1"/>
    <property type="molecule type" value="Genomic_DNA"/>
</dbReference>
<evidence type="ECO:0000256" key="19">
    <source>
        <dbReference type="SAM" id="MobiDB-lite"/>
    </source>
</evidence>
<dbReference type="GO" id="GO:0016024">
    <property type="term" value="P:CDP-diacylglycerol biosynthetic process"/>
    <property type="evidence" value="ECO:0007669"/>
    <property type="project" value="UniProtKB-UniPathway"/>
</dbReference>
<feature type="transmembrane region" description="Helical" evidence="20">
    <location>
        <begin position="121"/>
        <end position="138"/>
    </location>
</feature>
<feature type="region of interest" description="Disordered" evidence="19">
    <location>
        <begin position="1"/>
        <end position="39"/>
    </location>
</feature>
<keyword evidence="9" id="KW-0444">Lipid biosynthesis</keyword>
<keyword evidence="8" id="KW-1003">Cell membrane</keyword>
<dbReference type="PROSITE" id="PS01315">
    <property type="entry name" value="CDS"/>
    <property type="match status" value="1"/>
</dbReference>
<protein>
    <recommendedName>
        <fullName evidence="7 18">Phosphatidate cytidylyltransferase</fullName>
        <ecNumber evidence="6 18">2.7.7.41</ecNumber>
    </recommendedName>
</protein>
<keyword evidence="12 18" id="KW-0548">Nucleotidyltransferase</keyword>
<evidence type="ECO:0000256" key="2">
    <source>
        <dbReference type="ARBA" id="ARBA00004651"/>
    </source>
</evidence>
<evidence type="ECO:0000256" key="20">
    <source>
        <dbReference type="SAM" id="Phobius"/>
    </source>
</evidence>
<evidence type="ECO:0000313" key="21">
    <source>
        <dbReference type="EMBL" id="QMS56759.1"/>
    </source>
</evidence>
<dbReference type="RefSeq" id="WP_232300263.1">
    <property type="nucleotide sequence ID" value="NZ_CP059343.1"/>
</dbReference>
<evidence type="ECO:0000256" key="12">
    <source>
        <dbReference type="ARBA" id="ARBA00022695"/>
    </source>
</evidence>
<feature type="transmembrane region" description="Helical" evidence="20">
    <location>
        <begin position="72"/>
        <end position="100"/>
    </location>
</feature>
<evidence type="ECO:0000256" key="10">
    <source>
        <dbReference type="ARBA" id="ARBA00022679"/>
    </source>
</evidence>
<dbReference type="AlphaFoldDB" id="A0A7D7Q0Q4"/>
<feature type="transmembrane region" description="Helical" evidence="20">
    <location>
        <begin position="244"/>
        <end position="262"/>
    </location>
</feature>
<evidence type="ECO:0000256" key="13">
    <source>
        <dbReference type="ARBA" id="ARBA00022989"/>
    </source>
</evidence>
<evidence type="ECO:0000256" key="11">
    <source>
        <dbReference type="ARBA" id="ARBA00022692"/>
    </source>
</evidence>
<evidence type="ECO:0000256" key="16">
    <source>
        <dbReference type="ARBA" id="ARBA00023209"/>
    </source>
</evidence>
<keyword evidence="14" id="KW-0443">Lipid metabolism</keyword>
<evidence type="ECO:0000256" key="18">
    <source>
        <dbReference type="RuleBase" id="RU003938"/>
    </source>
</evidence>
<dbReference type="GO" id="GO:0004605">
    <property type="term" value="F:phosphatidate cytidylyltransferase activity"/>
    <property type="evidence" value="ECO:0007669"/>
    <property type="project" value="UniProtKB-EC"/>
</dbReference>
<evidence type="ECO:0000256" key="1">
    <source>
        <dbReference type="ARBA" id="ARBA00001698"/>
    </source>
</evidence>
<reference evidence="21 22" key="2">
    <citation type="submission" date="2020-07" db="EMBL/GenBank/DDBJ databases">
        <title>Genome of starter culture bacteria Kocuria salsicia reveals its technological properties and safety for usage in meat industry.</title>
        <authorList>
            <person name="Michael M."/>
            <person name="Konstantin K."/>
            <person name="Evgenii K."/>
            <person name="Galina S."/>
            <person name="Oksana K."/>
            <person name="Andrei L."/>
        </authorList>
    </citation>
    <scope>NUCLEOTIDE SEQUENCE [LARGE SCALE GENOMIC DNA]</scope>
    <source>
        <strain evidence="21 22">80</strain>
    </source>
</reference>
<dbReference type="GO" id="GO:0005886">
    <property type="term" value="C:plasma membrane"/>
    <property type="evidence" value="ECO:0007669"/>
    <property type="project" value="UniProtKB-SubCell"/>
</dbReference>
<dbReference type="UniPathway" id="UPA00557">
    <property type="reaction ID" value="UER00614"/>
</dbReference>
<keyword evidence="22" id="KW-1185">Reference proteome</keyword>
<keyword evidence="10 18" id="KW-0808">Transferase</keyword>
<comment type="catalytic activity">
    <reaction evidence="1 18">
        <text>a 1,2-diacyl-sn-glycero-3-phosphate + CTP + H(+) = a CDP-1,2-diacyl-sn-glycerol + diphosphate</text>
        <dbReference type="Rhea" id="RHEA:16229"/>
        <dbReference type="ChEBI" id="CHEBI:15378"/>
        <dbReference type="ChEBI" id="CHEBI:33019"/>
        <dbReference type="ChEBI" id="CHEBI:37563"/>
        <dbReference type="ChEBI" id="CHEBI:58332"/>
        <dbReference type="ChEBI" id="CHEBI:58608"/>
        <dbReference type="EC" id="2.7.7.41"/>
    </reaction>
</comment>
<evidence type="ECO:0000256" key="3">
    <source>
        <dbReference type="ARBA" id="ARBA00005119"/>
    </source>
</evidence>
<evidence type="ECO:0000256" key="6">
    <source>
        <dbReference type="ARBA" id="ARBA00012487"/>
    </source>
</evidence>
<proteinExistence type="inferred from homology"/>
<keyword evidence="17" id="KW-1208">Phospholipid metabolism</keyword>
<comment type="pathway">
    <text evidence="3 18">Phospholipid metabolism; CDP-diacylglycerol biosynthesis; CDP-diacylglycerol from sn-glycerol 3-phosphate: step 3/3.</text>
</comment>
<keyword evidence="11 18" id="KW-0812">Transmembrane</keyword>
<comment type="subcellular location">
    <subcellularLocation>
        <location evidence="2">Cell membrane</location>
        <topology evidence="2">Multi-pass membrane protein</topology>
    </subcellularLocation>
</comment>
<dbReference type="Pfam" id="PF01148">
    <property type="entry name" value="CTP_transf_1"/>
    <property type="match status" value="1"/>
</dbReference>
<feature type="transmembrane region" description="Helical" evidence="20">
    <location>
        <begin position="202"/>
        <end position="223"/>
    </location>
</feature>
<reference evidence="22" key="1">
    <citation type="submission" date="2017-08" db="EMBL/GenBank/DDBJ databases">
        <title>Draft Genome Sequence of Kocuria varians 80.</title>
        <authorList>
            <person name="Minaev M."/>
            <person name="Kurbakov K.A."/>
            <person name="Solodovnikova G.I."/>
            <person name="Kuznetsova O.A."/>
            <person name="Lisitsyn A.B."/>
        </authorList>
    </citation>
    <scope>NUCLEOTIDE SEQUENCE [LARGE SCALE GENOMIC DNA]</scope>
    <source>
        <strain evidence="22">80</strain>
    </source>
</reference>
<name>A0A7D7Q0Q4_KOCVA</name>
<comment type="similarity">
    <text evidence="5 18">Belongs to the CDS family.</text>
</comment>
<evidence type="ECO:0000256" key="7">
    <source>
        <dbReference type="ARBA" id="ARBA00019373"/>
    </source>
</evidence>
<evidence type="ECO:0000256" key="14">
    <source>
        <dbReference type="ARBA" id="ARBA00023098"/>
    </source>
</evidence>
<evidence type="ECO:0000256" key="4">
    <source>
        <dbReference type="ARBA" id="ARBA00005189"/>
    </source>
</evidence>
<evidence type="ECO:0000256" key="5">
    <source>
        <dbReference type="ARBA" id="ARBA00010185"/>
    </source>
</evidence>
<gene>
    <name evidence="21" type="primary">cdsA_2</name>
    <name evidence="21" type="ORF">CIB50_0001476</name>
</gene>
<evidence type="ECO:0000256" key="17">
    <source>
        <dbReference type="ARBA" id="ARBA00023264"/>
    </source>
</evidence>
<comment type="pathway">
    <text evidence="4">Lipid metabolism.</text>
</comment>
<dbReference type="KEGG" id="kvr:CIB50_0001476"/>
<sequence>MPSADSPLSPPPPDQGDAANRAASPSGGGSDAHSSQREPLVSTGLLRQVLKRPFHRSTEHRAPSRAGRNLPAAIAVAVVLIAALVTGLFFVPLVLALLAGAASGIGVWEIARSLTYRGVQIPKVPAVLAAVAMPLAAFFGGAEWLSMALVLSVTLVVVWRAFGSREGMMLSMMGSVFALVWASFLLSTAVLLYHSADGPQKVLTVILLAISSDTFGYAVGVVWGKHPMAPKISPKKSWEGFAGSLGGAVVAGVLCALLLLGIPWWQGAVLAVAIVAVATVGDFSESMVKREIGIKDMGTLLPGHGGVMDRIDSILFAVITGYVIFELFSVLG</sequence>
<accession>A0A7D7Q0Q4</accession>
<feature type="transmembrane region" description="Helical" evidence="20">
    <location>
        <begin position="314"/>
        <end position="331"/>
    </location>
</feature>
<evidence type="ECO:0000256" key="8">
    <source>
        <dbReference type="ARBA" id="ARBA00022475"/>
    </source>
</evidence>
<feature type="transmembrane region" description="Helical" evidence="20">
    <location>
        <begin position="174"/>
        <end position="196"/>
    </location>
</feature>
<evidence type="ECO:0000313" key="22">
    <source>
        <dbReference type="Proteomes" id="UP000216825"/>
    </source>
</evidence>
<dbReference type="PANTHER" id="PTHR46382">
    <property type="entry name" value="PHOSPHATIDATE CYTIDYLYLTRANSFERASE"/>
    <property type="match status" value="1"/>
</dbReference>
<organism evidence="21 22">
    <name type="scientific">Kocuria varians</name>
    <name type="common">Micrococcus varians</name>
    <dbReference type="NCBI Taxonomy" id="1272"/>
    <lineage>
        <taxon>Bacteria</taxon>
        <taxon>Bacillati</taxon>
        <taxon>Actinomycetota</taxon>
        <taxon>Actinomycetes</taxon>
        <taxon>Micrococcales</taxon>
        <taxon>Micrococcaceae</taxon>
        <taxon>Kocuria</taxon>
    </lineage>
</organism>
<evidence type="ECO:0000256" key="15">
    <source>
        <dbReference type="ARBA" id="ARBA00023136"/>
    </source>
</evidence>
<dbReference type="EC" id="2.7.7.41" evidence="6 18"/>
<keyword evidence="16" id="KW-0594">Phospholipid biosynthesis</keyword>
<feature type="transmembrane region" description="Helical" evidence="20">
    <location>
        <begin position="144"/>
        <end position="162"/>
    </location>
</feature>
<dbReference type="InterPro" id="IPR000374">
    <property type="entry name" value="PC_trans"/>
</dbReference>
<keyword evidence="15 20" id="KW-0472">Membrane</keyword>
<keyword evidence="13 20" id="KW-1133">Transmembrane helix</keyword>
<dbReference type="Proteomes" id="UP000216825">
    <property type="component" value="Chromosome"/>
</dbReference>
<evidence type="ECO:0000256" key="9">
    <source>
        <dbReference type="ARBA" id="ARBA00022516"/>
    </source>
</evidence>
<dbReference type="PANTHER" id="PTHR46382:SF1">
    <property type="entry name" value="PHOSPHATIDATE CYTIDYLYLTRANSFERASE"/>
    <property type="match status" value="1"/>
</dbReference>